<gene>
    <name evidence="6" type="ORF">CMU_012560</name>
</gene>
<organism evidence="6 7">
    <name type="scientific">Cryptosporidium muris (strain RN66)</name>
    <dbReference type="NCBI Taxonomy" id="441375"/>
    <lineage>
        <taxon>Eukaryota</taxon>
        <taxon>Sar</taxon>
        <taxon>Alveolata</taxon>
        <taxon>Apicomplexa</taxon>
        <taxon>Conoidasida</taxon>
        <taxon>Coccidia</taxon>
        <taxon>Eucoccidiorida</taxon>
        <taxon>Eimeriorina</taxon>
        <taxon>Cryptosporidiidae</taxon>
        <taxon>Cryptosporidium</taxon>
    </lineage>
</organism>
<dbReference type="STRING" id="441375.B6AEG5"/>
<dbReference type="Pfam" id="PF16507">
    <property type="entry name" value="HEAT_PSME4_mid"/>
    <property type="match status" value="1"/>
</dbReference>
<evidence type="ECO:0000259" key="4">
    <source>
        <dbReference type="Pfam" id="PF11919"/>
    </source>
</evidence>
<dbReference type="InterPro" id="IPR021843">
    <property type="entry name" value="PSME4_C"/>
</dbReference>
<sequence length="2278" mass="264540">MLDSIENYKDYFPSFVKENYEQETTLHLDRLIYLIENYKSLLEGYGKLAELIRLASKFEELSYRGYISRFIRVQIIKGLWTIFSDKNVILGIRLRISGILVSHIHNYKKLYSRNWWENPYITKTEENPDLFLSCESDTLMRNIIDCEVICEMIESEYTCYLETASMSSSKRRDKISSVIKILAAYRSFISMETLENLLNKWLSLDTKHISFFIYSRIFLASCSPQFAYKLVTSQRLFKIWSLVNRQIVGTWDSVMVALLSRAVKYSWYKRDYNEALYRMTDIILDKLEYLFQVLYHHIGVPILHSAFGGSKDGTTLSNSFSASSGSTSLVLPQPRVPQLVGETLPSEIYGPLTAKPINIYNGFAIIFVYSLNSLYLEEIFNEKDTNNRSEDFNETLSSEICKSAYPNPSMLKIMKCIEIILQILQPLNHASSFSNCSHNTSTFIQSFTYQYCKRVSRERYAILNNEFPSYSPNLTYISKRHGLLCRFDDEFVFSIIFPIIEQGVFSKDLLALGRFEDAIKRWIYILPDIILPYIVNIRILPALETTSEVHQLSTALRILTTISPLLVQFMPQIIPRLLELTLQGIDVSDPFKTNHSLTFYSHLFNTLQNIKINLDKFDSQIASEDFYEVLKKIMNKDGCDTRVNSIYYQLKVLYALYNYPVHLVEYAGTSMFDMGIKEIPLSIISKVLDDGKSKLSIFSEDNKEIYEERKENFQFLTNVLSYELLYDKIKARLSVIHYIYNYWIYSFVDKVLELLRNVAKPTKNGGFMSSVDMGVTYSLRLVLSSLFIQCNLVGYEYVIKECYTTIMDWICQNYIPENSKHVSKLLTCMGACNPKIALEICLPKLANKITYSYQQKSMDKHINSNAITYNLPDEFKGIFPISNIPKVDIEDESYIIYYLYLISNLIRYCQNILLENADSLHIIISLLSNLLLEPKTKIFRMALKLQQRLIESLLHIQVIERSIYDRALISDNKDIAITLLLWGFPFFIQENIISNFISRLSLVSDSIYQDNEYYVCKPIWYIPSHSAINIVEQLIVLNMKIVLRCLSYFKITDSNFENLVTTTSSFSSCWFFINDDITIQSIKNLSMLSVLQRCFATIRTIHKALSPLFPNVSQDSSSKSTLHIPLVAPIEIIEKYSPLICSFYEDCIKTILHIFSIYTGVHFGSLNNFDNKYNSLYIDDSNSNKAEIKSVTKNLDSEYTLMAPKLQLGGTDEITFRKKIVKTINQCLNHYYSSLTSLSISTLYNTKFLETTMSWISFTNGISKNSYLMYIPRLYWLKHIQYSWNKRINYSRHVYQFHGYRKDCIYMLALLSLGYYHGVRKSAQLSLRECLNSHINSRYPVVEFILYETFASILIYKIMKADGDHINQIGNSPNDSRDIINCNFILSTLNKADIEDYLCNHLKGFAYSIDETTAQRWMWGKFNLLYYFVSLCALSSTLTLTKDTDQLQMISCYRHILGNREFQSIINNIEEPNRDDRFRLIKLDLRLQRLCSHFQLKIPSITLNYDIYPCSSNISEGNLSNFCQLGLDNIINRILDHLIYIVSNSTQITGKLRLVIIWSFFIDGLINQLLNKSSEVRYNLISDDTILKYWNFLWKCIKDERQDVPIQVLASHSIAFLIQSILFEQPLLNKIAGSIDDIQPETIQNIIDNMVNVNHSNKESKQNLGHISSNIGILTYMNDFVTNYVSINIPFPFHRMYFSKNNLSIINVMFFQSILILLYIRNYCKDSNSDNISSQCTESILKVLKEYTSTNLRVEVEKHFTALEIIASIFSISTLNNEMDEFIFKYLSTSIKPILATEFQQVDPNFVFDFMDCVKICLTPYSCLSMKKYFNKEFQYTPDRFLSLNILISFLCNPYKSISIDDNEVDTYSIDIDGLSTFDLTKYLRTYQSGIREITMNQSSSDNLVNSSCFIKLYKSGFELLKLTFSKPHNFKQVREEVSNLLHSMIIACNFISGTNENLRSICREFIDKSILPLVDNVIQLNPEELENIPSYTEIFLYYCILRELYLKPTDILRFGHPIDINILMNFITSLQTLQIDNDSINLSYKAVLRLLLFHLTYEFNTSGGHKKLQALIDTNIKWRTHHSLRLRIFCIRVFTIIAEYYAVYIANTQLQLKIFNSIIFGLFDQQSEVRQLAKQALSILFRSIPKENYKLYIRVFRNWVSNPASEVQDIITLPADLLCDGNGLNEDLFFSSGILGLISLILSQPYTVPSWLPEVITFVASNANQKAPGLIKRQIEACIQEFFKTHQDGWDFIHKHKFSSHQLEILDIYKGRPSYFA</sequence>
<dbReference type="PANTHER" id="PTHR32170">
    <property type="entry name" value="PROTEASOME ACTIVATOR COMPLEX SUBUNIT 4"/>
    <property type="match status" value="1"/>
</dbReference>
<keyword evidence="2" id="KW-0227">DNA damage</keyword>
<dbReference type="OrthoDB" id="17907at2759"/>
<dbReference type="InterPro" id="IPR035309">
    <property type="entry name" value="PSME4"/>
</dbReference>
<evidence type="ECO:0000313" key="7">
    <source>
        <dbReference type="Proteomes" id="UP000001460"/>
    </source>
</evidence>
<keyword evidence="3" id="KW-0234">DNA repair</keyword>
<dbReference type="GO" id="GO:0005634">
    <property type="term" value="C:nucleus"/>
    <property type="evidence" value="ECO:0007669"/>
    <property type="project" value="TreeGrafter"/>
</dbReference>
<feature type="domain" description="Proteasome activator Blm10 middle HEAT repeats region" evidence="5">
    <location>
        <begin position="429"/>
        <end position="1044"/>
    </location>
</feature>
<proteinExistence type="predicted"/>
<evidence type="ECO:0000256" key="3">
    <source>
        <dbReference type="ARBA" id="ARBA00023204"/>
    </source>
</evidence>
<dbReference type="Proteomes" id="UP000001460">
    <property type="component" value="Unassembled WGS sequence"/>
</dbReference>
<protein>
    <submittedName>
        <fullName evidence="6">Uncharacterized protein</fullName>
    </submittedName>
</protein>
<dbReference type="GO" id="GO:0005829">
    <property type="term" value="C:cytosol"/>
    <property type="evidence" value="ECO:0007669"/>
    <property type="project" value="TreeGrafter"/>
</dbReference>
<dbReference type="OMA" id="DEWEYKY"/>
<feature type="domain" description="Proteasome activator complex subunit 4 C-terminal" evidence="4">
    <location>
        <begin position="2193"/>
        <end position="2278"/>
    </location>
</feature>
<dbReference type="GO" id="GO:0010499">
    <property type="term" value="P:proteasomal ubiquitin-independent protein catabolic process"/>
    <property type="evidence" value="ECO:0007669"/>
    <property type="project" value="TreeGrafter"/>
</dbReference>
<dbReference type="GO" id="GO:0016504">
    <property type="term" value="F:peptidase activator activity"/>
    <property type="evidence" value="ECO:0007669"/>
    <property type="project" value="InterPro"/>
</dbReference>
<evidence type="ECO:0000256" key="2">
    <source>
        <dbReference type="ARBA" id="ARBA00022763"/>
    </source>
</evidence>
<name>B6AEG5_CRYMR</name>
<dbReference type="VEuPathDB" id="CryptoDB:CMU_012560"/>
<evidence type="ECO:0000313" key="6">
    <source>
        <dbReference type="EMBL" id="EEA06582.1"/>
    </source>
</evidence>
<dbReference type="RefSeq" id="XP_002140931.1">
    <property type="nucleotide sequence ID" value="XM_002140895.1"/>
</dbReference>
<evidence type="ECO:0000259" key="5">
    <source>
        <dbReference type="Pfam" id="PF16507"/>
    </source>
</evidence>
<accession>B6AEG5</accession>
<dbReference type="InterPro" id="IPR032430">
    <property type="entry name" value="Blm10_mid"/>
</dbReference>
<dbReference type="PANTHER" id="PTHR32170:SF3">
    <property type="entry name" value="PROTEASOME ACTIVATOR COMPLEX SUBUNIT 4"/>
    <property type="match status" value="1"/>
</dbReference>
<dbReference type="Pfam" id="PF11919">
    <property type="entry name" value="PSME4_C"/>
    <property type="match status" value="1"/>
</dbReference>
<reference evidence="6" key="1">
    <citation type="submission" date="2008-06" db="EMBL/GenBank/DDBJ databases">
        <authorList>
            <person name="Lorenzi H."/>
            <person name="Inman J."/>
            <person name="Miller J."/>
            <person name="Schobel S."/>
            <person name="Amedeo P."/>
            <person name="Caler E.V."/>
            <person name="da Silva J."/>
        </authorList>
    </citation>
    <scope>NUCLEOTIDE SEQUENCE [LARGE SCALE GENOMIC DNA]</scope>
    <source>
        <strain evidence="6">RN66</strain>
    </source>
</reference>
<dbReference type="GO" id="GO:0070628">
    <property type="term" value="F:proteasome binding"/>
    <property type="evidence" value="ECO:0007669"/>
    <property type="project" value="InterPro"/>
</dbReference>
<dbReference type="GeneID" id="6996144"/>
<dbReference type="EMBL" id="DS989730">
    <property type="protein sequence ID" value="EEA06582.1"/>
    <property type="molecule type" value="Genomic_DNA"/>
</dbReference>
<evidence type="ECO:0000256" key="1">
    <source>
        <dbReference type="ARBA" id="ARBA00022737"/>
    </source>
</evidence>
<dbReference type="eggNOG" id="KOG1851">
    <property type="taxonomic scope" value="Eukaryota"/>
</dbReference>
<keyword evidence="7" id="KW-1185">Reference proteome</keyword>
<dbReference type="GO" id="GO:0006281">
    <property type="term" value="P:DNA repair"/>
    <property type="evidence" value="ECO:0007669"/>
    <property type="project" value="UniProtKB-KW"/>
</dbReference>
<keyword evidence="1" id="KW-0677">Repeat</keyword>